<keyword evidence="2" id="KW-1185">Reference proteome</keyword>
<accession>A0AAE1TH73</accession>
<evidence type="ECO:0000313" key="2">
    <source>
        <dbReference type="Proteomes" id="UP001293593"/>
    </source>
</evidence>
<evidence type="ECO:0000313" key="1">
    <source>
        <dbReference type="EMBL" id="KAK4285063.1"/>
    </source>
</evidence>
<organism evidence="1 2">
    <name type="scientific">Acacia crassicarpa</name>
    <name type="common">northern wattle</name>
    <dbReference type="NCBI Taxonomy" id="499986"/>
    <lineage>
        <taxon>Eukaryota</taxon>
        <taxon>Viridiplantae</taxon>
        <taxon>Streptophyta</taxon>
        <taxon>Embryophyta</taxon>
        <taxon>Tracheophyta</taxon>
        <taxon>Spermatophyta</taxon>
        <taxon>Magnoliopsida</taxon>
        <taxon>eudicotyledons</taxon>
        <taxon>Gunneridae</taxon>
        <taxon>Pentapetalae</taxon>
        <taxon>rosids</taxon>
        <taxon>fabids</taxon>
        <taxon>Fabales</taxon>
        <taxon>Fabaceae</taxon>
        <taxon>Caesalpinioideae</taxon>
        <taxon>mimosoid clade</taxon>
        <taxon>Acacieae</taxon>
        <taxon>Acacia</taxon>
    </lineage>
</organism>
<dbReference type="AlphaFoldDB" id="A0AAE1TH73"/>
<protein>
    <submittedName>
        <fullName evidence="1">Uncharacterized protein</fullName>
    </submittedName>
</protein>
<gene>
    <name evidence="1" type="ORF">QN277_001807</name>
</gene>
<name>A0AAE1TH73_9FABA</name>
<sequence>MEAACLSPILQSGNFFFVFADCWKLEAPCSPLHRKVSVQGNYEKRFLRGVMPFD</sequence>
<dbReference type="Proteomes" id="UP001293593">
    <property type="component" value="Unassembled WGS sequence"/>
</dbReference>
<comment type="caution">
    <text evidence="1">The sequence shown here is derived from an EMBL/GenBank/DDBJ whole genome shotgun (WGS) entry which is preliminary data.</text>
</comment>
<dbReference type="EMBL" id="JAWXYG010000001">
    <property type="protein sequence ID" value="KAK4285063.1"/>
    <property type="molecule type" value="Genomic_DNA"/>
</dbReference>
<proteinExistence type="predicted"/>
<reference evidence="1" key="1">
    <citation type="submission" date="2023-10" db="EMBL/GenBank/DDBJ databases">
        <title>Chromosome-level genome of the transformable northern wattle, Acacia crassicarpa.</title>
        <authorList>
            <person name="Massaro I."/>
            <person name="Sinha N.R."/>
            <person name="Poethig S."/>
            <person name="Leichty A.R."/>
        </authorList>
    </citation>
    <scope>NUCLEOTIDE SEQUENCE</scope>
    <source>
        <strain evidence="1">Acra3RX</strain>
        <tissue evidence="1">Leaf</tissue>
    </source>
</reference>